<dbReference type="InterPro" id="IPR050127">
    <property type="entry name" value="Serine_Proteases_S1"/>
</dbReference>
<dbReference type="InterPro" id="IPR000001">
    <property type="entry name" value="Kringle"/>
</dbReference>
<dbReference type="PROSITE" id="PS00022">
    <property type="entry name" value="EGF_1"/>
    <property type="match status" value="1"/>
</dbReference>
<protein>
    <recommendedName>
        <fullName evidence="3">t-plasminogen activator</fullName>
        <ecNumber evidence="3">3.4.21.68</ecNumber>
    </recommendedName>
</protein>
<evidence type="ECO:0000259" key="20">
    <source>
        <dbReference type="PROSITE" id="PS50240"/>
    </source>
</evidence>
<dbReference type="CDD" id="cd00190">
    <property type="entry name" value="Tryp_SPc"/>
    <property type="match status" value="1"/>
</dbReference>
<dbReference type="InterPro" id="IPR000742">
    <property type="entry name" value="EGF"/>
</dbReference>
<keyword evidence="4" id="KW-0964">Secreted</keyword>
<dbReference type="GO" id="GO:0031639">
    <property type="term" value="P:plasminogen activation"/>
    <property type="evidence" value="ECO:0007669"/>
    <property type="project" value="TreeGrafter"/>
</dbReference>
<evidence type="ECO:0000256" key="4">
    <source>
        <dbReference type="ARBA" id="ARBA00022525"/>
    </source>
</evidence>
<dbReference type="Pfam" id="PF00039">
    <property type="entry name" value="fn1"/>
    <property type="match status" value="1"/>
</dbReference>
<evidence type="ECO:0000256" key="9">
    <source>
        <dbReference type="ARBA" id="ARBA00022801"/>
    </source>
</evidence>
<feature type="domain" description="Peptidase S1" evidence="20">
    <location>
        <begin position="437"/>
        <end position="681"/>
    </location>
</feature>
<evidence type="ECO:0000256" key="15">
    <source>
        <dbReference type="PROSITE-ProRule" id="PRU00121"/>
    </source>
</evidence>
<dbReference type="InterPro" id="IPR001314">
    <property type="entry name" value="Peptidase_S1A"/>
</dbReference>
<dbReference type="PANTHER" id="PTHR24264:SF42">
    <property type="entry name" value="TISSUE-TYPE PLASMINOGEN ACTIVATOR"/>
    <property type="match status" value="1"/>
</dbReference>
<evidence type="ECO:0000256" key="17">
    <source>
        <dbReference type="SAM" id="MobiDB-lite"/>
    </source>
</evidence>
<dbReference type="SMART" id="SM00020">
    <property type="entry name" value="Tryp_SPc"/>
    <property type="match status" value="1"/>
</dbReference>
<dbReference type="PROSITE" id="PS01186">
    <property type="entry name" value="EGF_2"/>
    <property type="match status" value="1"/>
</dbReference>
<keyword evidence="12" id="KW-0325">Glycoprotein</keyword>
<evidence type="ECO:0000256" key="8">
    <source>
        <dbReference type="ARBA" id="ARBA00022729"/>
    </source>
</evidence>
<reference evidence="22" key="2">
    <citation type="submission" date="2025-09" db="UniProtKB">
        <authorList>
            <consortium name="Ensembl"/>
        </authorList>
    </citation>
    <scope>IDENTIFICATION</scope>
</reference>
<dbReference type="InterPro" id="IPR038178">
    <property type="entry name" value="Kringle_sf"/>
</dbReference>
<evidence type="ECO:0000256" key="1">
    <source>
        <dbReference type="ARBA" id="ARBA00001538"/>
    </source>
</evidence>
<dbReference type="PROSITE" id="PS01253">
    <property type="entry name" value="FN1_1"/>
    <property type="match status" value="1"/>
</dbReference>
<dbReference type="Gene3D" id="2.40.20.10">
    <property type="entry name" value="Plasminogen Kringle 4"/>
    <property type="match status" value="2"/>
</dbReference>
<keyword evidence="6 15" id="KW-0420">Kringle</keyword>
<comment type="caution">
    <text evidence="14">Lacks conserved residue(s) required for the propagation of feature annotation.</text>
</comment>
<dbReference type="SMART" id="SM00130">
    <property type="entry name" value="KR"/>
    <property type="match status" value="2"/>
</dbReference>
<dbReference type="InterPro" id="IPR001254">
    <property type="entry name" value="Trypsin_dom"/>
</dbReference>
<dbReference type="PROSITE" id="PS50070">
    <property type="entry name" value="KRINGLE_2"/>
    <property type="match status" value="2"/>
</dbReference>
<dbReference type="FunFam" id="2.40.20.10:FF:000001">
    <property type="entry name" value="Urokinase-type plasminogen activator"/>
    <property type="match status" value="2"/>
</dbReference>
<dbReference type="GO" id="GO:1901701">
    <property type="term" value="P:cellular response to oxygen-containing compound"/>
    <property type="evidence" value="ECO:0007669"/>
    <property type="project" value="UniProtKB-ARBA"/>
</dbReference>
<feature type="domain" description="Kringle" evidence="19">
    <location>
        <begin position="251"/>
        <end position="333"/>
    </location>
</feature>
<dbReference type="PROSITE" id="PS00021">
    <property type="entry name" value="KRINGLE_1"/>
    <property type="match status" value="2"/>
</dbReference>
<dbReference type="GO" id="GO:0014909">
    <property type="term" value="P:smooth muscle cell migration"/>
    <property type="evidence" value="ECO:0007669"/>
    <property type="project" value="TreeGrafter"/>
</dbReference>
<evidence type="ECO:0000256" key="6">
    <source>
        <dbReference type="ARBA" id="ARBA00022572"/>
    </source>
</evidence>
<dbReference type="InterPro" id="IPR033116">
    <property type="entry name" value="TRYPSIN_SER"/>
</dbReference>
<evidence type="ECO:0000256" key="16">
    <source>
        <dbReference type="RuleBase" id="RU363034"/>
    </source>
</evidence>
<dbReference type="GO" id="GO:0033993">
    <property type="term" value="P:response to lipid"/>
    <property type="evidence" value="ECO:0007669"/>
    <property type="project" value="UniProtKB-ARBA"/>
</dbReference>
<dbReference type="InterPro" id="IPR043504">
    <property type="entry name" value="Peptidase_S1_PA_chymotrypsin"/>
</dbReference>
<dbReference type="GO" id="GO:0048008">
    <property type="term" value="P:platelet-derived growth factor receptor signaling pathway"/>
    <property type="evidence" value="ECO:0007669"/>
    <property type="project" value="TreeGrafter"/>
</dbReference>
<evidence type="ECO:0000313" key="23">
    <source>
        <dbReference type="Proteomes" id="UP000694419"/>
    </source>
</evidence>
<feature type="domain" description="Fibronectin type-I" evidence="21">
    <location>
        <begin position="165"/>
        <end position="205"/>
    </location>
</feature>
<feature type="disulfide bond" evidence="14">
    <location>
        <begin position="235"/>
        <end position="244"/>
    </location>
</feature>
<feature type="compositionally biased region" description="Low complexity" evidence="17">
    <location>
        <begin position="67"/>
        <end position="83"/>
    </location>
</feature>
<dbReference type="InterPro" id="IPR018114">
    <property type="entry name" value="TRYPSIN_HIS"/>
</dbReference>
<feature type="region of interest" description="Disordered" evidence="17">
    <location>
        <begin position="40"/>
        <end position="119"/>
    </location>
</feature>
<dbReference type="EC" id="3.4.21.68" evidence="3"/>
<dbReference type="PANTHER" id="PTHR24264">
    <property type="entry name" value="TRYPSIN-RELATED"/>
    <property type="match status" value="1"/>
</dbReference>
<feature type="domain" description="EGF-like" evidence="18">
    <location>
        <begin position="206"/>
        <end position="245"/>
    </location>
</feature>
<evidence type="ECO:0000256" key="11">
    <source>
        <dbReference type="ARBA" id="ARBA00023157"/>
    </source>
</evidence>
<evidence type="ECO:0000256" key="2">
    <source>
        <dbReference type="ARBA" id="ARBA00004613"/>
    </source>
</evidence>
<dbReference type="SUPFAM" id="SSF57440">
    <property type="entry name" value="Kringle-like"/>
    <property type="match status" value="2"/>
</dbReference>
<evidence type="ECO:0000259" key="21">
    <source>
        <dbReference type="PROSITE" id="PS51091"/>
    </source>
</evidence>
<dbReference type="PROSITE" id="PS50240">
    <property type="entry name" value="TRYPSIN_DOM"/>
    <property type="match status" value="1"/>
</dbReference>
<name>A0A8C3K1C7_9CHAR</name>
<dbReference type="Ensembl" id="ENSCPGT00000015472.1">
    <property type="protein sequence ID" value="ENSCPGP00000014108.1"/>
    <property type="gene ID" value="ENSCPGG00000009982.1"/>
</dbReference>
<dbReference type="SMART" id="SM00058">
    <property type="entry name" value="FN1"/>
    <property type="match status" value="1"/>
</dbReference>
<evidence type="ECO:0000313" key="22">
    <source>
        <dbReference type="Ensembl" id="ENSCPGP00000014108.1"/>
    </source>
</evidence>
<evidence type="ECO:0000256" key="5">
    <source>
        <dbReference type="ARBA" id="ARBA00022536"/>
    </source>
</evidence>
<dbReference type="Gene3D" id="2.10.70.10">
    <property type="entry name" value="Complement Module, domain 1"/>
    <property type="match status" value="1"/>
</dbReference>
<keyword evidence="23" id="KW-1185">Reference proteome</keyword>
<dbReference type="SUPFAM" id="SSF57603">
    <property type="entry name" value="FnI-like domain"/>
    <property type="match status" value="1"/>
</dbReference>
<dbReference type="FunFam" id="2.10.25.10:FF:000695">
    <property type="entry name" value="Plasminogen activator"/>
    <property type="match status" value="1"/>
</dbReference>
<dbReference type="GO" id="GO:0005615">
    <property type="term" value="C:extracellular space"/>
    <property type="evidence" value="ECO:0007669"/>
    <property type="project" value="UniProtKB-ARBA"/>
</dbReference>
<keyword evidence="9 16" id="KW-0378">Hydrolase</keyword>
<dbReference type="Proteomes" id="UP000694419">
    <property type="component" value="Unplaced"/>
</dbReference>
<dbReference type="FunFam" id="2.40.10.10:FF:000003">
    <property type="entry name" value="Transmembrane serine protease 3"/>
    <property type="match status" value="1"/>
</dbReference>
<dbReference type="InterPro" id="IPR013806">
    <property type="entry name" value="Kringle-like"/>
</dbReference>
<dbReference type="CDD" id="cd00061">
    <property type="entry name" value="FN1"/>
    <property type="match status" value="1"/>
</dbReference>
<dbReference type="PROSITE" id="PS51091">
    <property type="entry name" value="FN1_2"/>
    <property type="match status" value="1"/>
</dbReference>
<dbReference type="Pfam" id="PF00089">
    <property type="entry name" value="Trypsin"/>
    <property type="match status" value="1"/>
</dbReference>
<evidence type="ECO:0000256" key="10">
    <source>
        <dbReference type="ARBA" id="ARBA00022825"/>
    </source>
</evidence>
<reference evidence="22" key="1">
    <citation type="submission" date="2025-08" db="UniProtKB">
        <authorList>
            <consortium name="Ensembl"/>
        </authorList>
    </citation>
    <scope>IDENTIFICATION</scope>
</reference>
<evidence type="ECO:0000256" key="12">
    <source>
        <dbReference type="ARBA" id="ARBA00023180"/>
    </source>
</evidence>
<comment type="subcellular location">
    <subcellularLocation>
        <location evidence="2">Secreted</location>
    </subcellularLocation>
</comment>
<dbReference type="Pfam" id="PF00051">
    <property type="entry name" value="Kringle"/>
    <property type="match status" value="2"/>
</dbReference>
<evidence type="ECO:0000256" key="3">
    <source>
        <dbReference type="ARBA" id="ARBA00013193"/>
    </source>
</evidence>
<dbReference type="PROSITE" id="PS50026">
    <property type="entry name" value="EGF_3"/>
    <property type="match status" value="1"/>
</dbReference>
<keyword evidence="11 14" id="KW-1015">Disulfide bond</keyword>
<dbReference type="InterPro" id="IPR000083">
    <property type="entry name" value="Fibronectin_type1"/>
</dbReference>
<dbReference type="SUPFAM" id="SSF50494">
    <property type="entry name" value="Trypsin-like serine proteases"/>
    <property type="match status" value="1"/>
</dbReference>
<keyword evidence="8" id="KW-0732">Signal</keyword>
<proteinExistence type="predicted"/>
<organism evidence="22 23">
    <name type="scientific">Calidris pygmaea</name>
    <name type="common">Spoon-billed sandpiper</name>
    <dbReference type="NCBI Taxonomy" id="425635"/>
    <lineage>
        <taxon>Eukaryota</taxon>
        <taxon>Metazoa</taxon>
        <taxon>Chordata</taxon>
        <taxon>Craniata</taxon>
        <taxon>Vertebrata</taxon>
        <taxon>Euteleostomi</taxon>
        <taxon>Archelosauria</taxon>
        <taxon>Archosauria</taxon>
        <taxon>Dinosauria</taxon>
        <taxon>Saurischia</taxon>
        <taxon>Theropoda</taxon>
        <taxon>Coelurosauria</taxon>
        <taxon>Aves</taxon>
        <taxon>Neognathae</taxon>
        <taxon>Neoaves</taxon>
        <taxon>Charadriiformes</taxon>
        <taxon>Scolopacidae</taxon>
        <taxon>Calidris</taxon>
    </lineage>
</organism>
<comment type="catalytic activity">
    <reaction evidence="1">
        <text>Specific cleavage of Arg-|-Val bond in plasminogen to form plasmin.</text>
        <dbReference type="EC" id="3.4.21.68"/>
    </reaction>
</comment>
<dbReference type="AlphaFoldDB" id="A0A8C3K1C7"/>
<evidence type="ECO:0000256" key="7">
    <source>
        <dbReference type="ARBA" id="ARBA00022670"/>
    </source>
</evidence>
<dbReference type="Gene3D" id="2.10.25.10">
    <property type="entry name" value="Laminin"/>
    <property type="match status" value="1"/>
</dbReference>
<dbReference type="PROSITE" id="PS00134">
    <property type="entry name" value="TRYPSIN_HIS"/>
    <property type="match status" value="1"/>
</dbReference>
<feature type="domain" description="Kringle" evidence="19">
    <location>
        <begin position="340"/>
        <end position="422"/>
    </location>
</feature>
<keyword evidence="13" id="KW-0617">Plasminogen activation</keyword>
<dbReference type="PROSITE" id="PS00135">
    <property type="entry name" value="TRYPSIN_SER"/>
    <property type="match status" value="1"/>
</dbReference>
<evidence type="ECO:0000256" key="14">
    <source>
        <dbReference type="PROSITE-ProRule" id="PRU00076"/>
    </source>
</evidence>
<dbReference type="Gene3D" id="2.40.10.10">
    <property type="entry name" value="Trypsin-like serine proteases"/>
    <property type="match status" value="2"/>
</dbReference>
<dbReference type="PRINTS" id="PR00722">
    <property type="entry name" value="CHYMOTRYPSIN"/>
</dbReference>
<sequence length="682" mass="77048">MGHFVVKGYVLLSLKLTAVKRGTLFRRLNLLCDWKRERTNQTVCNPSPPRSSIGVVPSPAPAPPATRPAGSPPATAAVSSPSSRVLRPGAVQREQRRRKHKARLVRKRNQQQKTDEKKQKDLEVMWKTLRMAGRLLCLLLLVVAITTVQCQGLRTRFKRGARSRAICTDNSSGEIYQHRDTWLRLSGSRIEYCRCDSGRSRCHTVPIRACTRNKCYNGGQCSQAYYSPQLFICQCHQGFSGKQCEIDTEVKCYKDAGVSYRGTWSMTESGTECLNWNSNGLMDRTYSGQREDATELGLGNHNYCRNPDEDSRPWCYIYKGGKYIWEHCSVPSCSKVGNINCKSGRGTDYRGSHSVTSSGATCLRWNSRILINKLYTAWRRDAYQLGLGSHNFCRNPDNDSKPWCHVLKGNRLTWEYCNVPTCSTCGLRQRRVQQYRIRGGSYADITAHPWQAAIFVKYRRAPGEHFLCGGVLISSCWVLSAAHCFEEGFSTNQLKIVLGRTSRATPEENEQSFQVKSYIVHERFDSENFNNDIALLQLSSDAEDCAVETDTVRTACLPTPGLQLPDWTECEISGYGKNEEFSPFYSEHLKEGHVRLFPASRCTTQHLDNRTVTDNMLCAGDTRHLDDACKGDSGGPLVCMMNDRMYLIGIISWGIGCGRKDIPGVYTNVNRYLDWIQDNVKP</sequence>
<keyword evidence="7 16" id="KW-0645">Protease</keyword>
<dbReference type="PRINTS" id="PR00018">
    <property type="entry name" value="KRINGLE"/>
</dbReference>
<dbReference type="CDD" id="cd00108">
    <property type="entry name" value="KR"/>
    <property type="match status" value="2"/>
</dbReference>
<dbReference type="InterPro" id="IPR009003">
    <property type="entry name" value="Peptidase_S1_PA"/>
</dbReference>
<dbReference type="GO" id="GO:0004252">
    <property type="term" value="F:serine-type endopeptidase activity"/>
    <property type="evidence" value="ECO:0007669"/>
    <property type="project" value="UniProtKB-EC"/>
</dbReference>
<keyword evidence="5 14" id="KW-0245">EGF-like domain</keyword>
<accession>A0A8C3K1C7</accession>
<keyword evidence="10 16" id="KW-0720">Serine protease</keyword>
<evidence type="ECO:0000256" key="13">
    <source>
        <dbReference type="ARBA" id="ARBA00023202"/>
    </source>
</evidence>
<dbReference type="InterPro" id="IPR018056">
    <property type="entry name" value="Kringle_CS"/>
</dbReference>
<evidence type="ECO:0000259" key="18">
    <source>
        <dbReference type="PROSITE" id="PS50026"/>
    </source>
</evidence>
<feature type="compositionally biased region" description="Basic residues" evidence="17">
    <location>
        <begin position="95"/>
        <end position="110"/>
    </location>
</feature>
<evidence type="ECO:0000259" key="19">
    <source>
        <dbReference type="PROSITE" id="PS50070"/>
    </source>
</evidence>